<evidence type="ECO:0000313" key="3">
    <source>
        <dbReference type="Proteomes" id="UP001596337"/>
    </source>
</evidence>
<evidence type="ECO:0000256" key="1">
    <source>
        <dbReference type="SAM" id="SignalP"/>
    </source>
</evidence>
<accession>A0ABW2C1F0</accession>
<sequence>MTLRSHKRRGNTPLSRRLTLLLSLAALALGSLFAAPAAAAADRNPVVFVHGWSSSSSAWDEMVADFKAAGYADSELYAWDYNSAQSNKTTAQQLAALIDDVRAATGAAQVDIVTHSMGGLNSRWYVKFLGGTSYVDDWVSLAGPNHGTNSAYWCWTTSCYEMRPGSGFLSDLNAGDETPGSVDYGTWWSSCDAVINPDDSTVLDGAANTHTACIGHSDFLSNDTVSRQVRDFVAAT</sequence>
<gene>
    <name evidence="2" type="ORF">ACFQGD_14900</name>
</gene>
<keyword evidence="1" id="KW-0732">Signal</keyword>
<organism evidence="2 3">
    <name type="scientific">Haloechinothrix salitolerans</name>
    <dbReference type="NCBI Taxonomy" id="926830"/>
    <lineage>
        <taxon>Bacteria</taxon>
        <taxon>Bacillati</taxon>
        <taxon>Actinomycetota</taxon>
        <taxon>Actinomycetes</taxon>
        <taxon>Pseudonocardiales</taxon>
        <taxon>Pseudonocardiaceae</taxon>
        <taxon>Haloechinothrix</taxon>
    </lineage>
</organism>
<reference evidence="3" key="1">
    <citation type="journal article" date="2019" name="Int. J. Syst. Evol. Microbiol.">
        <title>The Global Catalogue of Microorganisms (GCM) 10K type strain sequencing project: providing services to taxonomists for standard genome sequencing and annotation.</title>
        <authorList>
            <consortium name="The Broad Institute Genomics Platform"/>
            <consortium name="The Broad Institute Genome Sequencing Center for Infectious Disease"/>
            <person name="Wu L."/>
            <person name="Ma J."/>
        </authorList>
    </citation>
    <scope>NUCLEOTIDE SEQUENCE [LARGE SCALE GENOMIC DNA]</scope>
    <source>
        <strain evidence="3">KCTC 32255</strain>
    </source>
</reference>
<dbReference type="InterPro" id="IPR029058">
    <property type="entry name" value="AB_hydrolase_fold"/>
</dbReference>
<dbReference type="PROSITE" id="PS51318">
    <property type="entry name" value="TAT"/>
    <property type="match status" value="1"/>
</dbReference>
<proteinExistence type="predicted"/>
<dbReference type="PANTHER" id="PTHR32015:SF1">
    <property type="entry name" value="LIPASE"/>
    <property type="match status" value="1"/>
</dbReference>
<name>A0ABW2C1F0_9PSEU</name>
<dbReference type="RefSeq" id="WP_345398672.1">
    <property type="nucleotide sequence ID" value="NZ_BAABLA010000028.1"/>
</dbReference>
<dbReference type="InterPro" id="IPR006311">
    <property type="entry name" value="TAT_signal"/>
</dbReference>
<dbReference type="EMBL" id="JBHSXX010000001">
    <property type="protein sequence ID" value="MFC6868430.1"/>
    <property type="molecule type" value="Genomic_DNA"/>
</dbReference>
<keyword evidence="3" id="KW-1185">Reference proteome</keyword>
<feature type="signal peptide" evidence="1">
    <location>
        <begin position="1"/>
        <end position="40"/>
    </location>
</feature>
<protein>
    <submittedName>
        <fullName evidence="2">Triacylglycerol lipase</fullName>
    </submittedName>
</protein>
<dbReference type="Proteomes" id="UP001596337">
    <property type="component" value="Unassembled WGS sequence"/>
</dbReference>
<dbReference type="Gene3D" id="3.40.50.1820">
    <property type="entry name" value="alpha/beta hydrolase"/>
    <property type="match status" value="1"/>
</dbReference>
<dbReference type="PANTHER" id="PTHR32015">
    <property type="entry name" value="FASTING INDUCED LIPASE"/>
    <property type="match status" value="1"/>
</dbReference>
<dbReference type="InterPro" id="IPR002918">
    <property type="entry name" value="Lipase_EstA/Esterase_EstB"/>
</dbReference>
<dbReference type="Pfam" id="PF01674">
    <property type="entry name" value="Lipase_2"/>
    <property type="match status" value="1"/>
</dbReference>
<comment type="caution">
    <text evidence="2">The sequence shown here is derived from an EMBL/GenBank/DDBJ whole genome shotgun (WGS) entry which is preliminary data.</text>
</comment>
<feature type="chain" id="PRO_5046203649" evidence="1">
    <location>
        <begin position="41"/>
        <end position="236"/>
    </location>
</feature>
<dbReference type="SUPFAM" id="SSF53474">
    <property type="entry name" value="alpha/beta-Hydrolases"/>
    <property type="match status" value="1"/>
</dbReference>
<evidence type="ECO:0000313" key="2">
    <source>
        <dbReference type="EMBL" id="MFC6868430.1"/>
    </source>
</evidence>